<dbReference type="InterPro" id="IPR032710">
    <property type="entry name" value="NTF2-like_dom_sf"/>
</dbReference>
<dbReference type="STRING" id="477680.SAMN05421788_105140"/>
<dbReference type="SUPFAM" id="SSF54427">
    <property type="entry name" value="NTF2-like"/>
    <property type="match status" value="1"/>
</dbReference>
<evidence type="ECO:0000313" key="3">
    <source>
        <dbReference type="Proteomes" id="UP000186917"/>
    </source>
</evidence>
<dbReference type="AlphaFoldDB" id="A0A173MD15"/>
<dbReference type="KEGG" id="fln:FLA_1413"/>
<dbReference type="RefSeq" id="WP_076379983.1">
    <property type="nucleotide sequence ID" value="NZ_AP017422.1"/>
</dbReference>
<dbReference type="Proteomes" id="UP000186917">
    <property type="component" value="Unassembled WGS sequence"/>
</dbReference>
<name>A0A173MD15_9BACT</name>
<dbReference type="Gene3D" id="3.10.450.50">
    <property type="match status" value="1"/>
</dbReference>
<evidence type="ECO:0000313" key="2">
    <source>
        <dbReference type="EMBL" id="SIT21373.1"/>
    </source>
</evidence>
<gene>
    <name evidence="2" type="ORF">SAMN05421788_105140</name>
</gene>
<accession>A0A173MD15</accession>
<reference evidence="3" key="1">
    <citation type="submission" date="2017-01" db="EMBL/GenBank/DDBJ databases">
        <authorList>
            <person name="Varghese N."/>
            <person name="Submissions S."/>
        </authorList>
    </citation>
    <scope>NUCLEOTIDE SEQUENCE [LARGE SCALE GENOMIC DNA]</scope>
    <source>
        <strain evidence="3">DSM 21054</strain>
    </source>
</reference>
<sequence length="121" mass="13661">MTTQQIADRYYELANKSQWVEILDELHDDNATCQEPEKVAAMGVPVITSGKEAIKAKGAANRTRIEAIHSQSCSEPLVAGDFFTVVLKRDLTFKEKPRTQLEEIGVYHVKNGKIVSEQFFY</sequence>
<dbReference type="OrthoDB" id="336094at2"/>
<dbReference type="InterPro" id="IPR046860">
    <property type="entry name" value="SnoaL_5"/>
</dbReference>
<evidence type="ECO:0000259" key="1">
    <source>
        <dbReference type="Pfam" id="PF20409"/>
    </source>
</evidence>
<dbReference type="Pfam" id="PF20409">
    <property type="entry name" value="SnoaL_5"/>
    <property type="match status" value="1"/>
</dbReference>
<feature type="domain" description="SnoaL-like" evidence="1">
    <location>
        <begin position="1"/>
        <end position="121"/>
    </location>
</feature>
<proteinExistence type="predicted"/>
<organism evidence="2 3">
    <name type="scientific">Filimonas lacunae</name>
    <dbReference type="NCBI Taxonomy" id="477680"/>
    <lineage>
        <taxon>Bacteria</taxon>
        <taxon>Pseudomonadati</taxon>
        <taxon>Bacteroidota</taxon>
        <taxon>Chitinophagia</taxon>
        <taxon>Chitinophagales</taxon>
        <taxon>Chitinophagaceae</taxon>
        <taxon>Filimonas</taxon>
    </lineage>
</organism>
<keyword evidence="3" id="KW-1185">Reference proteome</keyword>
<dbReference type="EMBL" id="FTOR01000005">
    <property type="protein sequence ID" value="SIT21373.1"/>
    <property type="molecule type" value="Genomic_DNA"/>
</dbReference>
<protein>
    <recommendedName>
        <fullName evidence="1">SnoaL-like domain-containing protein</fullName>
    </recommendedName>
</protein>